<name>A0A0E1WAR5_BURPE</name>
<accession>A0A0E1WAR5</accession>
<dbReference type="InterPro" id="IPR036388">
    <property type="entry name" value="WH-like_DNA-bd_sf"/>
</dbReference>
<dbReference type="GeneID" id="45118497"/>
<proteinExistence type="predicted"/>
<protein>
    <submittedName>
        <fullName evidence="1">Gp69</fullName>
    </submittedName>
</protein>
<dbReference type="EMBL" id="CM000832">
    <property type="protein sequence ID" value="EET06647.1"/>
    <property type="molecule type" value="Genomic_DNA"/>
</dbReference>
<dbReference type="AlphaFoldDB" id="A0A0E1WAR5"/>
<dbReference type="Gene3D" id="1.10.10.10">
    <property type="entry name" value="Winged helix-like DNA-binding domain superfamily/Winged helix DNA-binding domain"/>
    <property type="match status" value="1"/>
</dbReference>
<evidence type="ECO:0000313" key="1">
    <source>
        <dbReference type="EMBL" id="EET06647.1"/>
    </source>
</evidence>
<dbReference type="RefSeq" id="WP_004526650.1">
    <property type="nucleotide sequence ID" value="NZ_CM000832.1"/>
</dbReference>
<organism evidence="1">
    <name type="scientific">Burkholderia pseudomallei 1710a</name>
    <dbReference type="NCBI Taxonomy" id="320371"/>
    <lineage>
        <taxon>Bacteria</taxon>
        <taxon>Pseudomonadati</taxon>
        <taxon>Pseudomonadota</taxon>
        <taxon>Betaproteobacteria</taxon>
        <taxon>Burkholderiales</taxon>
        <taxon>Burkholderiaceae</taxon>
        <taxon>Burkholderia</taxon>
        <taxon>pseudomallei group</taxon>
    </lineage>
</organism>
<dbReference type="Pfam" id="PF13730">
    <property type="entry name" value="HTH_36"/>
    <property type="match status" value="1"/>
</dbReference>
<sequence>MSFEHLNRAMREQFPPTAKVILIFLARLADEQGNCDPSIDAIAEFAGVTRVTVSSTLRTLEEAGALRITRRPGHPSAYRLTLGRAS</sequence>
<dbReference type="InterPro" id="IPR036390">
    <property type="entry name" value="WH_DNA-bd_sf"/>
</dbReference>
<reference evidence="1" key="1">
    <citation type="submission" date="2009-05" db="EMBL/GenBank/DDBJ databases">
        <authorList>
            <person name="Harkins D.M."/>
            <person name="DeShazer D."/>
            <person name="Woods D.E."/>
            <person name="Brinkac L.M."/>
            <person name="Brown K.A."/>
            <person name="Hung G.C."/>
            <person name="Tuanyok A."/>
            <person name="Zhang B."/>
            <person name="Nierman W.C."/>
        </authorList>
    </citation>
    <scope>NUCLEOTIDE SEQUENCE [LARGE SCALE GENOMIC DNA]</scope>
    <source>
        <strain evidence="1">1710a</strain>
    </source>
</reference>
<dbReference type="Proteomes" id="UP000001812">
    <property type="component" value="Chromosome I"/>
</dbReference>
<gene>
    <name evidence="1" type="ORF">BURPS1710A_1906</name>
</gene>
<dbReference type="SUPFAM" id="SSF46785">
    <property type="entry name" value="Winged helix' DNA-binding domain"/>
    <property type="match status" value="1"/>
</dbReference>
<dbReference type="HOGENOM" id="CLU_2491861_0_0_4"/>